<dbReference type="AlphaFoldDB" id="A0A3D9IJL4"/>
<sequence>MVSLLIAKTIPLEVIRVEQQNDKQQIVAVRKNGDGDIVELQLSSGQVVGYKEAQQMAKNDQIDNVNVFKGRDGDEHLRSNPDGRTDNNLDQLPTF</sequence>
<dbReference type="OrthoDB" id="1647761at2"/>
<name>A0A3D9IJL4_9BACL</name>
<proteinExistence type="predicted"/>
<dbReference type="InterPro" id="IPR024997">
    <property type="entry name" value="DUF3892"/>
</dbReference>
<dbReference type="Proteomes" id="UP000256869">
    <property type="component" value="Unassembled WGS sequence"/>
</dbReference>
<protein>
    <submittedName>
        <fullName evidence="2">Uncharacterized protein DUF3892</fullName>
    </submittedName>
</protein>
<feature type="compositionally biased region" description="Basic and acidic residues" evidence="1">
    <location>
        <begin position="70"/>
        <end position="87"/>
    </location>
</feature>
<keyword evidence="3" id="KW-1185">Reference proteome</keyword>
<dbReference type="EMBL" id="QRDY01000005">
    <property type="protein sequence ID" value="RED61719.1"/>
    <property type="molecule type" value="Genomic_DNA"/>
</dbReference>
<gene>
    <name evidence="2" type="ORF">DFP95_105148</name>
</gene>
<dbReference type="Pfam" id="PF13031">
    <property type="entry name" value="DUF3892"/>
    <property type="match status" value="1"/>
</dbReference>
<evidence type="ECO:0000313" key="3">
    <source>
        <dbReference type="Proteomes" id="UP000256869"/>
    </source>
</evidence>
<accession>A0A3D9IJL4</accession>
<evidence type="ECO:0000313" key="2">
    <source>
        <dbReference type="EMBL" id="RED61719.1"/>
    </source>
</evidence>
<feature type="region of interest" description="Disordered" evidence="1">
    <location>
        <begin position="70"/>
        <end position="95"/>
    </location>
</feature>
<organism evidence="2 3">
    <name type="scientific">Cohnella lupini</name>
    <dbReference type="NCBI Taxonomy" id="1294267"/>
    <lineage>
        <taxon>Bacteria</taxon>
        <taxon>Bacillati</taxon>
        <taxon>Bacillota</taxon>
        <taxon>Bacilli</taxon>
        <taxon>Bacillales</taxon>
        <taxon>Paenibacillaceae</taxon>
        <taxon>Cohnella</taxon>
    </lineage>
</organism>
<comment type="caution">
    <text evidence="2">The sequence shown here is derived from an EMBL/GenBank/DDBJ whole genome shotgun (WGS) entry which is preliminary data.</text>
</comment>
<reference evidence="2 3" key="1">
    <citation type="submission" date="2018-07" db="EMBL/GenBank/DDBJ databases">
        <title>Genomic Encyclopedia of Type Strains, Phase III (KMG-III): the genomes of soil and plant-associated and newly described type strains.</title>
        <authorList>
            <person name="Whitman W."/>
        </authorList>
    </citation>
    <scope>NUCLEOTIDE SEQUENCE [LARGE SCALE GENOMIC DNA]</scope>
    <source>
        <strain evidence="2 3">CECT 8236</strain>
    </source>
</reference>
<evidence type="ECO:0000256" key="1">
    <source>
        <dbReference type="SAM" id="MobiDB-lite"/>
    </source>
</evidence>